<evidence type="ECO:0000313" key="5">
    <source>
        <dbReference type="Proteomes" id="UP001152888"/>
    </source>
</evidence>
<keyword evidence="1" id="KW-0862">Zinc</keyword>
<organism evidence="4 5">
    <name type="scientific">Acanthoscelides obtectus</name>
    <name type="common">Bean weevil</name>
    <name type="synonym">Bruchus obtectus</name>
    <dbReference type="NCBI Taxonomy" id="200917"/>
    <lineage>
        <taxon>Eukaryota</taxon>
        <taxon>Metazoa</taxon>
        <taxon>Ecdysozoa</taxon>
        <taxon>Arthropoda</taxon>
        <taxon>Hexapoda</taxon>
        <taxon>Insecta</taxon>
        <taxon>Pterygota</taxon>
        <taxon>Neoptera</taxon>
        <taxon>Endopterygota</taxon>
        <taxon>Coleoptera</taxon>
        <taxon>Polyphaga</taxon>
        <taxon>Cucujiformia</taxon>
        <taxon>Chrysomeloidea</taxon>
        <taxon>Chrysomelidae</taxon>
        <taxon>Bruchinae</taxon>
        <taxon>Bruchini</taxon>
        <taxon>Acanthoscelides</taxon>
    </lineage>
</organism>
<dbReference type="EMBL" id="CAKOFQ010007749">
    <property type="protein sequence ID" value="CAH2007434.1"/>
    <property type="molecule type" value="Genomic_DNA"/>
</dbReference>
<dbReference type="SMART" id="SM00343">
    <property type="entry name" value="ZnF_C2HC"/>
    <property type="match status" value="2"/>
</dbReference>
<gene>
    <name evidence="4" type="ORF">ACAOBT_LOCUS29657</name>
</gene>
<evidence type="ECO:0000256" key="1">
    <source>
        <dbReference type="PROSITE-ProRule" id="PRU00047"/>
    </source>
</evidence>
<keyword evidence="1" id="KW-0863">Zinc-finger</keyword>
<feature type="domain" description="CCHC-type" evidence="3">
    <location>
        <begin position="224"/>
        <end position="239"/>
    </location>
</feature>
<dbReference type="OrthoDB" id="6799483at2759"/>
<dbReference type="GO" id="GO:0008270">
    <property type="term" value="F:zinc ion binding"/>
    <property type="evidence" value="ECO:0007669"/>
    <property type="project" value="UniProtKB-KW"/>
</dbReference>
<dbReference type="Pfam" id="PF00098">
    <property type="entry name" value="zf-CCHC"/>
    <property type="match status" value="1"/>
</dbReference>
<dbReference type="Gene3D" id="4.10.60.10">
    <property type="entry name" value="Zinc finger, CCHC-type"/>
    <property type="match status" value="1"/>
</dbReference>
<dbReference type="SUPFAM" id="SSF57756">
    <property type="entry name" value="Retrovirus zinc finger-like domains"/>
    <property type="match status" value="1"/>
</dbReference>
<accession>A0A9P0Q1S8</accession>
<proteinExistence type="predicted"/>
<dbReference type="PROSITE" id="PS50158">
    <property type="entry name" value="ZF_CCHC"/>
    <property type="match status" value="1"/>
</dbReference>
<dbReference type="Proteomes" id="UP001152888">
    <property type="component" value="Unassembled WGS sequence"/>
</dbReference>
<keyword evidence="5" id="KW-1185">Reference proteome</keyword>
<feature type="region of interest" description="Disordered" evidence="2">
    <location>
        <begin position="271"/>
        <end position="291"/>
    </location>
</feature>
<dbReference type="GO" id="GO:0003676">
    <property type="term" value="F:nucleic acid binding"/>
    <property type="evidence" value="ECO:0007669"/>
    <property type="project" value="InterPro"/>
</dbReference>
<comment type="caution">
    <text evidence="4">The sequence shown here is derived from an EMBL/GenBank/DDBJ whole genome shotgun (WGS) entry which is preliminary data.</text>
</comment>
<evidence type="ECO:0000259" key="3">
    <source>
        <dbReference type="PROSITE" id="PS50158"/>
    </source>
</evidence>
<reference evidence="4" key="1">
    <citation type="submission" date="2022-03" db="EMBL/GenBank/DDBJ databases">
        <authorList>
            <person name="Sayadi A."/>
        </authorList>
    </citation>
    <scope>NUCLEOTIDE SEQUENCE</scope>
</reference>
<protein>
    <recommendedName>
        <fullName evidence="3">CCHC-type domain-containing protein</fullName>
    </recommendedName>
</protein>
<evidence type="ECO:0000256" key="2">
    <source>
        <dbReference type="SAM" id="MobiDB-lite"/>
    </source>
</evidence>
<keyword evidence="1" id="KW-0479">Metal-binding</keyword>
<dbReference type="InterPro" id="IPR036875">
    <property type="entry name" value="Znf_CCHC_sf"/>
</dbReference>
<sequence>MAKELAKSLGAIASILENLQRKVDDNGTQSSAAVIQKTPISLALPSFDPDSTDSHVWLQKIEGYKNEFGWSDRETVSRIGPFLLKSAQGWFSVWQPTEETWENFKIDSSVSFPKQKNLGKLLSEAVGYHSSEACSYVEYARVKLEKLKRTRAGWVDLDLIEIIAHSIDDAVVRTAAYNCGASSVSDLIAFLANYIKVPSFDKMSTHPNSQSDDLPRKNSKQISCYSCGKIGHFSRECKSKAFPIHSNTDAKTFCRYCKKPGHEISHCFRRQDKRARDSGGETSVDKKFKGE</sequence>
<name>A0A9P0Q1S8_ACAOB</name>
<dbReference type="AlphaFoldDB" id="A0A9P0Q1S8"/>
<dbReference type="InterPro" id="IPR001878">
    <property type="entry name" value="Znf_CCHC"/>
</dbReference>
<evidence type="ECO:0000313" key="4">
    <source>
        <dbReference type="EMBL" id="CAH2007434.1"/>
    </source>
</evidence>